<proteinExistence type="predicted"/>
<dbReference type="Proteomes" id="UP000287352">
    <property type="component" value="Unassembled WGS sequence"/>
</dbReference>
<feature type="transmembrane region" description="Helical" evidence="1">
    <location>
        <begin position="219"/>
        <end position="237"/>
    </location>
</feature>
<organism evidence="2 3">
    <name type="scientific">Tengunoibacter tsumagoiensis</name>
    <dbReference type="NCBI Taxonomy" id="2014871"/>
    <lineage>
        <taxon>Bacteria</taxon>
        <taxon>Bacillati</taxon>
        <taxon>Chloroflexota</taxon>
        <taxon>Ktedonobacteria</taxon>
        <taxon>Ktedonobacterales</taxon>
        <taxon>Dictyobacteraceae</taxon>
        <taxon>Tengunoibacter</taxon>
    </lineage>
</organism>
<protein>
    <submittedName>
        <fullName evidence="2">Uncharacterized protein</fullName>
    </submittedName>
</protein>
<keyword evidence="1" id="KW-1133">Transmembrane helix</keyword>
<evidence type="ECO:0000256" key="1">
    <source>
        <dbReference type="SAM" id="Phobius"/>
    </source>
</evidence>
<feature type="transmembrane region" description="Helical" evidence="1">
    <location>
        <begin position="21"/>
        <end position="42"/>
    </location>
</feature>
<name>A0A401ZY85_9CHLR</name>
<reference evidence="3" key="1">
    <citation type="submission" date="2018-12" db="EMBL/GenBank/DDBJ databases">
        <title>Tengunoibacter tsumagoiensis gen. nov., sp. nov., Dictyobacter kobayashii sp. nov., D. alpinus sp. nov., and D. joshuensis sp. nov. and description of Dictyobacteraceae fam. nov. within the order Ktedonobacterales isolated from Tengu-no-mugimeshi.</title>
        <authorList>
            <person name="Wang C.M."/>
            <person name="Zheng Y."/>
            <person name="Sakai Y."/>
            <person name="Toyoda A."/>
            <person name="Minakuchi Y."/>
            <person name="Abe K."/>
            <person name="Yokota A."/>
            <person name="Yabe S."/>
        </authorList>
    </citation>
    <scope>NUCLEOTIDE SEQUENCE [LARGE SCALE GENOMIC DNA]</scope>
    <source>
        <strain evidence="3">Uno3</strain>
    </source>
</reference>
<feature type="transmembrane region" description="Helical" evidence="1">
    <location>
        <begin position="54"/>
        <end position="75"/>
    </location>
</feature>
<dbReference type="EMBL" id="BIFR01000001">
    <property type="protein sequence ID" value="GCE11805.1"/>
    <property type="molecule type" value="Genomic_DNA"/>
</dbReference>
<dbReference type="OrthoDB" id="3217629at2"/>
<gene>
    <name evidence="2" type="ORF">KTT_16640</name>
</gene>
<feature type="transmembrane region" description="Helical" evidence="1">
    <location>
        <begin position="196"/>
        <end position="214"/>
    </location>
</feature>
<dbReference type="RefSeq" id="WP_126579480.1">
    <property type="nucleotide sequence ID" value="NZ_BIFR01000001.1"/>
</dbReference>
<feature type="transmembrane region" description="Helical" evidence="1">
    <location>
        <begin position="170"/>
        <end position="190"/>
    </location>
</feature>
<keyword evidence="3" id="KW-1185">Reference proteome</keyword>
<dbReference type="AlphaFoldDB" id="A0A401ZY85"/>
<sequence>MTIWKVEDCVLNDRLRYELQLMGKWVIVTPIVLVIFMSMSPFVLRMTNVKTMTLLIASLEMFLPLLAGIIVATICMHDSAIELQLTLPTLYRRTIWRRIGLVTFWTAIISCLLSIVVYSLNPLRQPQEVQSWSVGARIILGQLTWLAPLVWMIALSLVLSLVFRSRVASVSVLGALWVGENIVYGLFLSTNWLRPIFIFATTLTPLTLLTLNFWLSNRLWLLGIALLLLIIAWWRLYSVERLLPASGSGEE</sequence>
<evidence type="ECO:0000313" key="2">
    <source>
        <dbReference type="EMBL" id="GCE11805.1"/>
    </source>
</evidence>
<feature type="transmembrane region" description="Helical" evidence="1">
    <location>
        <begin position="138"/>
        <end position="163"/>
    </location>
</feature>
<keyword evidence="1" id="KW-0812">Transmembrane</keyword>
<keyword evidence="1" id="KW-0472">Membrane</keyword>
<comment type="caution">
    <text evidence="2">The sequence shown here is derived from an EMBL/GenBank/DDBJ whole genome shotgun (WGS) entry which is preliminary data.</text>
</comment>
<accession>A0A401ZY85</accession>
<evidence type="ECO:0000313" key="3">
    <source>
        <dbReference type="Proteomes" id="UP000287352"/>
    </source>
</evidence>
<feature type="transmembrane region" description="Helical" evidence="1">
    <location>
        <begin position="95"/>
        <end position="118"/>
    </location>
</feature>